<dbReference type="Pfam" id="PF04822">
    <property type="entry name" value="Takusan"/>
    <property type="match status" value="1"/>
</dbReference>
<name>G3ICG7_CRIGR</name>
<feature type="domain" description="Disks large homolog 5 N-terminal" evidence="2">
    <location>
        <begin position="1"/>
        <end position="79"/>
    </location>
</feature>
<accession>G3ICG7</accession>
<dbReference type="EMBL" id="JH001921">
    <property type="protein sequence ID" value="EGW05442.1"/>
    <property type="molecule type" value="Genomic_DNA"/>
</dbReference>
<dbReference type="Proteomes" id="UP000001075">
    <property type="component" value="Unassembled WGS sequence"/>
</dbReference>
<evidence type="ECO:0000259" key="2">
    <source>
        <dbReference type="Pfam" id="PF04822"/>
    </source>
</evidence>
<dbReference type="PANTHER" id="PTHR21558">
    <property type="entry name" value="SPEER/SPETEX"/>
    <property type="match status" value="1"/>
</dbReference>
<sequence length="226" mass="27275">MASSTRSFLTEQELNKMEELTLQLKKMTYERDELSVILTHYTSNDWNNRLKSELEILKMERQKEMSDMKKFPKEISEALCKYKVLTEKTNSYSTHHSRLLSECTQLKEKVSMLKEDNRKLKREQILLQEPCEEVKRLSKESYEKIYDLWTKQQQEHERLEEKLLSLMKQKELVTQQRDLAVKLQHHFTDSQMRFEHLQHELEQTTDQEESLLKKELLQQEHCVPGK</sequence>
<reference evidence="4" key="1">
    <citation type="journal article" date="2011" name="Nat. Biotechnol.">
        <title>The genomic sequence of the Chinese hamster ovary (CHO)-K1 cell line.</title>
        <authorList>
            <person name="Xu X."/>
            <person name="Nagarajan H."/>
            <person name="Lewis N.E."/>
            <person name="Pan S."/>
            <person name="Cai Z."/>
            <person name="Liu X."/>
            <person name="Chen W."/>
            <person name="Xie M."/>
            <person name="Wang W."/>
            <person name="Hammond S."/>
            <person name="Andersen M.R."/>
            <person name="Neff N."/>
            <person name="Passarelli B."/>
            <person name="Koh W."/>
            <person name="Fan H.C."/>
            <person name="Wang J."/>
            <person name="Gui Y."/>
            <person name="Lee K.H."/>
            <person name="Betenbaugh M.J."/>
            <person name="Quake S.R."/>
            <person name="Famili I."/>
            <person name="Palsson B.O."/>
            <person name="Wang J."/>
        </authorList>
    </citation>
    <scope>NUCLEOTIDE SEQUENCE [LARGE SCALE GENOMIC DNA]</scope>
    <source>
        <strain evidence="4">CHO K1 cell line</strain>
    </source>
</reference>
<dbReference type="STRING" id="10029.G3ICG7"/>
<feature type="coiled-coil region" evidence="1">
    <location>
        <begin position="149"/>
        <end position="214"/>
    </location>
</feature>
<protein>
    <submittedName>
        <fullName evidence="3">Disks large-like 5</fullName>
    </submittedName>
</protein>
<dbReference type="AlphaFoldDB" id="G3ICG7"/>
<proteinExistence type="predicted"/>
<dbReference type="InParanoid" id="G3ICG7"/>
<keyword evidence="1" id="KW-0175">Coiled coil</keyword>
<dbReference type="InterPro" id="IPR006907">
    <property type="entry name" value="DLG5_N"/>
</dbReference>
<evidence type="ECO:0000313" key="3">
    <source>
        <dbReference type="EMBL" id="EGW05442.1"/>
    </source>
</evidence>
<organism evidence="3 4">
    <name type="scientific">Cricetulus griseus</name>
    <name type="common">Chinese hamster</name>
    <name type="synonym">Cricetulus barabensis griseus</name>
    <dbReference type="NCBI Taxonomy" id="10029"/>
    <lineage>
        <taxon>Eukaryota</taxon>
        <taxon>Metazoa</taxon>
        <taxon>Chordata</taxon>
        <taxon>Craniata</taxon>
        <taxon>Vertebrata</taxon>
        <taxon>Euteleostomi</taxon>
        <taxon>Mammalia</taxon>
        <taxon>Eutheria</taxon>
        <taxon>Euarchontoglires</taxon>
        <taxon>Glires</taxon>
        <taxon>Rodentia</taxon>
        <taxon>Myomorpha</taxon>
        <taxon>Muroidea</taxon>
        <taxon>Cricetidae</taxon>
        <taxon>Cricetinae</taxon>
        <taxon>Cricetulus</taxon>
    </lineage>
</organism>
<gene>
    <name evidence="3" type="ORF">I79_021364</name>
</gene>
<evidence type="ECO:0000313" key="4">
    <source>
        <dbReference type="Proteomes" id="UP000001075"/>
    </source>
</evidence>
<evidence type="ECO:0000256" key="1">
    <source>
        <dbReference type="SAM" id="Coils"/>
    </source>
</evidence>
<feature type="coiled-coil region" evidence="1">
    <location>
        <begin position="96"/>
        <end position="123"/>
    </location>
</feature>